<keyword evidence="7" id="KW-1185">Reference proteome</keyword>
<evidence type="ECO:0000259" key="3">
    <source>
        <dbReference type="Pfam" id="PF01571"/>
    </source>
</evidence>
<feature type="domain" description="Aminomethyltransferase C-terminal" evidence="4">
    <location>
        <begin position="797"/>
        <end position="878"/>
    </location>
</feature>
<feature type="domain" description="FAD dependent oxidoreductase central" evidence="5">
    <location>
        <begin position="440"/>
        <end position="494"/>
    </location>
</feature>
<evidence type="ECO:0000313" key="7">
    <source>
        <dbReference type="Proteomes" id="UP000549394"/>
    </source>
</evidence>
<dbReference type="PANTHER" id="PTHR43757">
    <property type="entry name" value="AMINOMETHYLTRANSFERASE"/>
    <property type="match status" value="1"/>
</dbReference>
<dbReference type="InterPro" id="IPR029043">
    <property type="entry name" value="GcvT/YgfZ_C"/>
</dbReference>
<dbReference type="SUPFAM" id="SSF54373">
    <property type="entry name" value="FAD-linked reductases, C-terminal domain"/>
    <property type="match status" value="1"/>
</dbReference>
<dbReference type="InterPro" id="IPR006222">
    <property type="entry name" value="GCVT_N"/>
</dbReference>
<dbReference type="Gene3D" id="3.30.70.1400">
    <property type="entry name" value="Aminomethyltransferase beta-barrel domains"/>
    <property type="match status" value="1"/>
</dbReference>
<proteinExistence type="inferred from homology"/>
<name>A0A7I8W2Y2_9ANNE</name>
<feature type="domain" description="GCVT N-terminal" evidence="3">
    <location>
        <begin position="573"/>
        <end position="773"/>
    </location>
</feature>
<evidence type="ECO:0000256" key="1">
    <source>
        <dbReference type="ARBA" id="ARBA00008609"/>
    </source>
</evidence>
<dbReference type="Gene3D" id="3.30.1360.120">
    <property type="entry name" value="Probable tRNA modification gtpase trme, domain 1"/>
    <property type="match status" value="2"/>
</dbReference>
<dbReference type="InterPro" id="IPR028896">
    <property type="entry name" value="GcvT/YgfZ/DmdA"/>
</dbReference>
<dbReference type="SUPFAM" id="SSF51905">
    <property type="entry name" value="FAD/NAD(P)-binding domain"/>
    <property type="match status" value="1"/>
</dbReference>
<dbReference type="InterPro" id="IPR036188">
    <property type="entry name" value="FAD/NAD-bd_sf"/>
</dbReference>
<evidence type="ECO:0000259" key="4">
    <source>
        <dbReference type="Pfam" id="PF08669"/>
    </source>
</evidence>
<dbReference type="SUPFAM" id="SSF103025">
    <property type="entry name" value="Folate-binding domain"/>
    <property type="match status" value="1"/>
</dbReference>
<dbReference type="InterPro" id="IPR006076">
    <property type="entry name" value="FAD-dep_OxRdtase"/>
</dbReference>
<dbReference type="EMBL" id="CAJFCJ010000019">
    <property type="protein sequence ID" value="CAD5122929.1"/>
    <property type="molecule type" value="Genomic_DNA"/>
</dbReference>
<dbReference type="Proteomes" id="UP000549394">
    <property type="component" value="Unassembled WGS sequence"/>
</dbReference>
<dbReference type="OrthoDB" id="498204at2759"/>
<dbReference type="Pfam" id="PF01571">
    <property type="entry name" value="GCV_T"/>
    <property type="match status" value="1"/>
</dbReference>
<dbReference type="InterPro" id="IPR027266">
    <property type="entry name" value="TrmE/GcvT-like"/>
</dbReference>
<comment type="caution">
    <text evidence="6">The sequence shown here is derived from an EMBL/GenBank/DDBJ whole genome shotgun (WGS) entry which is preliminary data.</text>
</comment>
<feature type="domain" description="FAD dependent oxidoreductase" evidence="2">
    <location>
        <begin position="56"/>
        <end position="437"/>
    </location>
</feature>
<comment type="similarity">
    <text evidence="1">Belongs to the GcvT family.</text>
</comment>
<dbReference type="InterPro" id="IPR013977">
    <property type="entry name" value="GcvT_C"/>
</dbReference>
<dbReference type="FunFam" id="3.50.50.60:FF:000769">
    <property type="entry name" value="Sarcosine dehydrogenase"/>
    <property type="match status" value="1"/>
</dbReference>
<dbReference type="Pfam" id="PF16350">
    <property type="entry name" value="FAO_M"/>
    <property type="match status" value="1"/>
</dbReference>
<dbReference type="Pfam" id="PF08669">
    <property type="entry name" value="GCV_T_C"/>
    <property type="match status" value="1"/>
</dbReference>
<dbReference type="Pfam" id="PF01266">
    <property type="entry name" value="DAO"/>
    <property type="match status" value="1"/>
</dbReference>
<reference evidence="6 7" key="1">
    <citation type="submission" date="2020-08" db="EMBL/GenBank/DDBJ databases">
        <authorList>
            <person name="Hejnol A."/>
        </authorList>
    </citation>
    <scope>NUCLEOTIDE SEQUENCE [LARGE SCALE GENOMIC DNA]</scope>
</reference>
<dbReference type="FunFam" id="2.40.30.110:FF:000008">
    <property type="entry name" value="Sarcosine dehydrogenase"/>
    <property type="match status" value="1"/>
</dbReference>
<dbReference type="InterPro" id="IPR032503">
    <property type="entry name" value="FAO_M"/>
</dbReference>
<dbReference type="SUPFAM" id="SSF101790">
    <property type="entry name" value="Aminomethyltransferase beta-barrel domain"/>
    <property type="match status" value="1"/>
</dbReference>
<organism evidence="6 7">
    <name type="scientific">Dimorphilus gyrociliatus</name>
    <dbReference type="NCBI Taxonomy" id="2664684"/>
    <lineage>
        <taxon>Eukaryota</taxon>
        <taxon>Metazoa</taxon>
        <taxon>Spiralia</taxon>
        <taxon>Lophotrochozoa</taxon>
        <taxon>Annelida</taxon>
        <taxon>Polychaeta</taxon>
        <taxon>Polychaeta incertae sedis</taxon>
        <taxon>Dinophilidae</taxon>
        <taxon>Dimorphilus</taxon>
    </lineage>
</organism>
<accession>A0A7I8W2Y2</accession>
<evidence type="ECO:0000313" key="6">
    <source>
        <dbReference type="EMBL" id="CAD5122929.1"/>
    </source>
</evidence>
<gene>
    <name evidence="6" type="ORF">DGYR_LOCUS10670</name>
</gene>
<dbReference type="Gene3D" id="3.50.50.60">
    <property type="entry name" value="FAD/NAD(P)-binding domain"/>
    <property type="match status" value="2"/>
</dbReference>
<sequence>MWKVGRSLTARFSYAKSLQALGGRRSNQTATTGVPTKKYEKVLRESSERSLPTEADVVIVGGGAAGCSTLYHLAKLGITNTVLLEMHSLTAGTSWHTAGKLNLTHFFERRGKFKRFVWENTGLVWNLRPNDVEVELLVRSRKLMASLEAETGIDPGWINNGGLFVASTNERMDEYKRLMTLGRAFGVESEVLSPKETKKLYPLMNVDDVYATLYSPADGTIEPAGYCSALTRAAAKAGARVVEGCSLTAIETVVDDYGTRRVHAVQTNKGRIRTNCVVNCAGVWAPSVGEMVDVTVPLVAMKHAYVVTEKIEGIRQMPNVRDHDFSVYFKLQGDALCIGGYEPNPHFVDKVDDDFAFSLYELDWDIFTYNTEGHVKRIPVIESTGIKSTVCGPESFTADHKPLMGESDQVRGFFLNCGYNSAGLMLSGGCGEQMAKWVVKGRPELEMHGFDIRRFNAELTRNARWNKERSHEAYAKNYSIVFPHDEALAGRNMRKDPLYEVLLNNGCVYQERLGWERPGWFDIDGKPSPVLKYDYYGSYGNKLHENYDYKDKLMYDYTFDFPNHHEIIGRECRTVYTCMLNNRGGVESDLTVSIIEDHHRSLFDPVTQDGRIFYVAIGGGVAQAGLSHIKSILQDKKLDCQLIDATNDLTLLSVQGPNSRDIMEKVCEDDVDFSNEAFPFGTHKVVNVAGHQCRVIRLSFVGELGWEIHAPSSTCPHVYKALREVGKEMGLLDAGYRAIDSLSIEKGYHHSHADLRSDYTALEAGLRFACKLKSDVEFVGRERLERQIEGRERILGRLTCFTTDKKIPLHGLEAIYRNDKVVGFLCRADYGFFLKKTIGYGYVSGETIDEKYLTDADYTIEHLGKRYKADLHLRSPFDPANNRIRGIY</sequence>
<evidence type="ECO:0000259" key="2">
    <source>
        <dbReference type="Pfam" id="PF01266"/>
    </source>
</evidence>
<dbReference type="AlphaFoldDB" id="A0A7I8W2Y2"/>
<dbReference type="Gene3D" id="2.40.30.110">
    <property type="entry name" value="Aminomethyltransferase beta-barrel domains"/>
    <property type="match status" value="1"/>
</dbReference>
<protein>
    <submittedName>
        <fullName evidence="6">DgyrCDS11326</fullName>
    </submittedName>
</protein>
<dbReference type="Gene3D" id="3.30.9.10">
    <property type="entry name" value="D-Amino Acid Oxidase, subunit A, domain 2"/>
    <property type="match status" value="1"/>
</dbReference>
<dbReference type="PANTHER" id="PTHR43757:SF11">
    <property type="entry name" value="SARCOSINE DEHYDROGENASE"/>
    <property type="match status" value="1"/>
</dbReference>
<dbReference type="GO" id="GO:0005739">
    <property type="term" value="C:mitochondrion"/>
    <property type="evidence" value="ECO:0007669"/>
    <property type="project" value="TreeGrafter"/>
</dbReference>
<evidence type="ECO:0000259" key="5">
    <source>
        <dbReference type="Pfam" id="PF16350"/>
    </source>
</evidence>